<accession>A0A3M5ZGF5</accession>
<organism evidence="2 3">
    <name type="scientific">Pseudomonas savastanoi</name>
    <name type="common">Pseudomonas syringae pv. savastanoi</name>
    <dbReference type="NCBI Taxonomy" id="29438"/>
    <lineage>
        <taxon>Bacteria</taxon>
        <taxon>Pseudomonadati</taxon>
        <taxon>Pseudomonadota</taxon>
        <taxon>Gammaproteobacteria</taxon>
        <taxon>Pseudomonadales</taxon>
        <taxon>Pseudomonadaceae</taxon>
        <taxon>Pseudomonas</taxon>
    </lineage>
</organism>
<sequence length="950" mass="105301">MARMTGAAQNAFKVNTPATLEPSAQRMTTTSLRPGRLMPAEEMPSSKPGTGCNAGKGPRPTAIGVLLKEYGAVRIGTAINEKTPRRASRSRRRYYTVKGLVDLAVTVFEFLARTTPAQLVATQLLVVANRLGCDGHRRFATLFIRQRLVDARRRSVFELHTTGQFFGFLTQARLFFLWIFATNLNMRKHTDGVALDRIQQLLKQREGLALVFLLRVLLSVAAQVDTVTQVVHGRQVIFPQVVQHAQEDLLLEGTQGFGAGLVFLLVVRHQQLRHDFFAQAVFVQVVVFVQPLLDGQFDGKVGVQRGFQTGNVPLLRQGLRRNMLTDEIVEHFLTEVSDGLTNVLGSQQRVTHVIDHFALLVGHVIELEQLLADVEVATFHFALRFFDGVGHHAVLDSLTGLHAQRLHEILHAVRGEDTHQAVFERQVETAGTGVTLAAGTATQLVVDTARFVALGGNNVQATRFDHLLMAFLPVSLDLCDLLRGRIFQIGDLYFPVTAQQDVGTATRHVGSNGQSTRTTGLRDDFCFFFVELGVQNLVIDAFLLEQVGHVFGGFDGRCTYQHRTVLCNAGLDVGNDGCVLLFRRQIDKVVEVFTRQRLVRRDDHDGQVVDLVEFERFGVGRTGHAGQFVVQTEVVLERGRCQGLAFGLNVQVFLCFDGLMQALGQATARHGAAGMLVDQQNLAVCNDVLDVAVEQFVRTQTGINVSQQAQVVRRVQALAFSQQADFSEHFLDELVTGFVQLNLTGFLVNGEVARFGDFAFHFLDMLLELGDQAVDFGVQLGAVFGLTGDDQRRTRFVDQNRVDFVDYGEIEFALELVVHAERHVVAQVIEAVFVISAVGDVGSISSAFFFRRLEWCDDTYGQTEEFVQRTHPVGISASEIVVHGDYVNALAGKRIEVHSQRTDQGFTFTGTHFRDLTFVQGHTADQLNVEVAHAHDALARFTSDSKGFRQ</sequence>
<dbReference type="EMBL" id="RBUM01000613">
    <property type="protein sequence ID" value="RMV05524.1"/>
    <property type="molecule type" value="Genomic_DNA"/>
</dbReference>
<reference evidence="2 3" key="1">
    <citation type="submission" date="2018-08" db="EMBL/GenBank/DDBJ databases">
        <title>Recombination of ecologically and evolutionarily significant loci maintains genetic cohesion in the Pseudomonas syringae species complex.</title>
        <authorList>
            <person name="Dillon M."/>
            <person name="Thakur S."/>
            <person name="Almeida R.N.D."/>
            <person name="Weir B.S."/>
            <person name="Guttman D.S."/>
        </authorList>
    </citation>
    <scope>NUCLEOTIDE SEQUENCE [LARGE SCALE GENOMIC DNA]</scope>
    <source>
        <strain evidence="2 3">ICMP 11899</strain>
    </source>
</reference>
<gene>
    <name evidence="2" type="ORF">ALP17_05450</name>
</gene>
<evidence type="ECO:0000313" key="2">
    <source>
        <dbReference type="EMBL" id="RMV05524.1"/>
    </source>
</evidence>
<dbReference type="AlphaFoldDB" id="A0A3M5ZGF5"/>
<evidence type="ECO:0000256" key="1">
    <source>
        <dbReference type="SAM" id="MobiDB-lite"/>
    </source>
</evidence>
<feature type="region of interest" description="Disordered" evidence="1">
    <location>
        <begin position="1"/>
        <end position="58"/>
    </location>
</feature>
<name>A0A3M5ZGF5_PSESS</name>
<comment type="caution">
    <text evidence="2">The sequence shown here is derived from an EMBL/GenBank/DDBJ whole genome shotgun (WGS) entry which is preliminary data.</text>
</comment>
<protein>
    <recommendedName>
        <fullName evidence="4">NAD-specific glutamate dehydrogenase</fullName>
    </recommendedName>
</protein>
<proteinExistence type="predicted"/>
<dbReference type="Proteomes" id="UP000270795">
    <property type="component" value="Unassembled WGS sequence"/>
</dbReference>
<evidence type="ECO:0000313" key="3">
    <source>
        <dbReference type="Proteomes" id="UP000270795"/>
    </source>
</evidence>
<evidence type="ECO:0008006" key="4">
    <source>
        <dbReference type="Google" id="ProtNLM"/>
    </source>
</evidence>